<evidence type="ECO:0000256" key="5">
    <source>
        <dbReference type="ARBA" id="ARBA00011996"/>
    </source>
</evidence>
<name>A0A918XEI1_9GAMM</name>
<evidence type="ECO:0000256" key="11">
    <source>
        <dbReference type="ARBA" id="ARBA00022840"/>
    </source>
</evidence>
<gene>
    <name evidence="17" type="ORF">GCM10007053_07990</name>
</gene>
<evidence type="ECO:0000256" key="15">
    <source>
        <dbReference type="SAM" id="SignalP"/>
    </source>
</evidence>
<dbReference type="Gene3D" id="3.50.30.10">
    <property type="entry name" value="Phosphohistidine domain"/>
    <property type="match status" value="1"/>
</dbReference>
<evidence type="ECO:0000313" key="17">
    <source>
        <dbReference type="EMBL" id="GHD28531.1"/>
    </source>
</evidence>
<comment type="caution">
    <text evidence="17">The sequence shown here is derived from an EMBL/GenBank/DDBJ whole genome shotgun (WGS) entry which is preliminary data.</text>
</comment>
<keyword evidence="18" id="KW-1185">Reference proteome</keyword>
<keyword evidence="15" id="KW-0732">Signal</keyword>
<dbReference type="Pfam" id="PF01326">
    <property type="entry name" value="PPDK_N"/>
    <property type="match status" value="1"/>
</dbReference>
<dbReference type="GO" id="GO:0008986">
    <property type="term" value="F:pyruvate, water dikinase activity"/>
    <property type="evidence" value="ECO:0007669"/>
    <property type="project" value="UniProtKB-EC"/>
</dbReference>
<keyword evidence="10" id="KW-0418">Kinase</keyword>
<dbReference type="Gene3D" id="3.30.470.20">
    <property type="entry name" value="ATP-grasp fold, B domain"/>
    <property type="match status" value="1"/>
</dbReference>
<dbReference type="SUPFAM" id="SSF56059">
    <property type="entry name" value="Glutathione synthetase ATP-binding domain-like"/>
    <property type="match status" value="1"/>
</dbReference>
<evidence type="ECO:0000256" key="4">
    <source>
        <dbReference type="ARBA" id="ARBA00007837"/>
    </source>
</evidence>
<organism evidence="17 18">
    <name type="scientific">Parahalioglobus pacificus</name>
    <dbReference type="NCBI Taxonomy" id="930806"/>
    <lineage>
        <taxon>Bacteria</taxon>
        <taxon>Pseudomonadati</taxon>
        <taxon>Pseudomonadota</taxon>
        <taxon>Gammaproteobacteria</taxon>
        <taxon>Cellvibrionales</taxon>
        <taxon>Halieaceae</taxon>
        <taxon>Parahalioglobus</taxon>
    </lineage>
</organism>
<evidence type="ECO:0000256" key="8">
    <source>
        <dbReference type="ARBA" id="ARBA00022723"/>
    </source>
</evidence>
<reference evidence="17" key="1">
    <citation type="journal article" date="2014" name="Int. J. Syst. Evol. Microbiol.">
        <title>Complete genome sequence of Corynebacterium casei LMG S-19264T (=DSM 44701T), isolated from a smear-ripened cheese.</title>
        <authorList>
            <consortium name="US DOE Joint Genome Institute (JGI-PGF)"/>
            <person name="Walter F."/>
            <person name="Albersmeier A."/>
            <person name="Kalinowski J."/>
            <person name="Ruckert C."/>
        </authorList>
    </citation>
    <scope>NUCLEOTIDE SEQUENCE</scope>
    <source>
        <strain evidence="17">KCTC 23430</strain>
    </source>
</reference>
<dbReference type="Proteomes" id="UP000644693">
    <property type="component" value="Unassembled WGS sequence"/>
</dbReference>
<feature type="signal peptide" evidence="15">
    <location>
        <begin position="1"/>
        <end position="21"/>
    </location>
</feature>
<dbReference type="EC" id="2.7.9.2" evidence="5"/>
<evidence type="ECO:0000256" key="12">
    <source>
        <dbReference type="ARBA" id="ARBA00022842"/>
    </source>
</evidence>
<dbReference type="EMBL" id="BMYM01000001">
    <property type="protein sequence ID" value="GHD28531.1"/>
    <property type="molecule type" value="Genomic_DNA"/>
</dbReference>
<evidence type="ECO:0000313" key="18">
    <source>
        <dbReference type="Proteomes" id="UP000644693"/>
    </source>
</evidence>
<evidence type="ECO:0000256" key="7">
    <source>
        <dbReference type="ARBA" id="ARBA00022679"/>
    </source>
</evidence>
<keyword evidence="12" id="KW-0460">Magnesium</keyword>
<evidence type="ECO:0000259" key="16">
    <source>
        <dbReference type="Pfam" id="PF01326"/>
    </source>
</evidence>
<keyword evidence="7" id="KW-0808">Transferase</keyword>
<evidence type="ECO:0000256" key="1">
    <source>
        <dbReference type="ARBA" id="ARBA00001946"/>
    </source>
</evidence>
<comment type="similarity">
    <text evidence="4">Belongs to the PEP-utilizing enzyme family.</text>
</comment>
<evidence type="ECO:0000256" key="10">
    <source>
        <dbReference type="ARBA" id="ARBA00022777"/>
    </source>
</evidence>
<evidence type="ECO:0000256" key="9">
    <source>
        <dbReference type="ARBA" id="ARBA00022741"/>
    </source>
</evidence>
<comment type="pathway">
    <text evidence="3">Carbohydrate biosynthesis; gluconeogenesis.</text>
</comment>
<dbReference type="InterPro" id="IPR002192">
    <property type="entry name" value="PPDK_AMP/ATP-bd"/>
</dbReference>
<reference evidence="17" key="2">
    <citation type="submission" date="2020-09" db="EMBL/GenBank/DDBJ databases">
        <authorList>
            <person name="Sun Q."/>
            <person name="Kim S."/>
        </authorList>
    </citation>
    <scope>NUCLEOTIDE SEQUENCE</scope>
    <source>
        <strain evidence="17">KCTC 23430</strain>
    </source>
</reference>
<protein>
    <recommendedName>
        <fullName evidence="6">Phosphoenolpyruvate synthase</fullName>
        <ecNumber evidence="5">2.7.9.2</ecNumber>
    </recommendedName>
    <alternativeName>
        <fullName evidence="13">Pyruvate, water dikinase</fullName>
    </alternativeName>
</protein>
<dbReference type="Gene3D" id="3.30.1490.20">
    <property type="entry name" value="ATP-grasp fold, A domain"/>
    <property type="match status" value="1"/>
</dbReference>
<evidence type="ECO:0000256" key="2">
    <source>
        <dbReference type="ARBA" id="ARBA00002988"/>
    </source>
</evidence>
<dbReference type="GO" id="GO:0005524">
    <property type="term" value="F:ATP binding"/>
    <property type="evidence" value="ECO:0007669"/>
    <property type="project" value="UniProtKB-KW"/>
</dbReference>
<comment type="function">
    <text evidence="2">Catalyzes the phosphorylation of pyruvate to phosphoenolpyruvate.</text>
</comment>
<comment type="cofactor">
    <cofactor evidence="1">
        <name>Mg(2+)</name>
        <dbReference type="ChEBI" id="CHEBI:18420"/>
    </cofactor>
</comment>
<evidence type="ECO:0000256" key="14">
    <source>
        <dbReference type="ARBA" id="ARBA00047700"/>
    </source>
</evidence>
<accession>A0A918XEI1</accession>
<dbReference type="GO" id="GO:0046872">
    <property type="term" value="F:metal ion binding"/>
    <property type="evidence" value="ECO:0007669"/>
    <property type="project" value="UniProtKB-KW"/>
</dbReference>
<feature type="chain" id="PRO_5038046573" description="Phosphoenolpyruvate synthase" evidence="15">
    <location>
        <begin position="22"/>
        <end position="961"/>
    </location>
</feature>
<evidence type="ECO:0000256" key="13">
    <source>
        <dbReference type="ARBA" id="ARBA00033470"/>
    </source>
</evidence>
<keyword evidence="9" id="KW-0547">Nucleotide-binding</keyword>
<dbReference type="InterPro" id="IPR006319">
    <property type="entry name" value="PEP_synth"/>
</dbReference>
<sequence>MRGLVTAALLMLMVAAPAAWSQTQDDYRAWILAMQDNPRGPFSRIRWFCNDGTVLPPKAYACREHGGGVQHGQWSAETVKLRERGYLVANLLAAVDTAAFLQSADVEDQYAQLLIERFLMAVEQGWIFRQAIVYRGAIQEEDERAGGRALLTAMAADSEWLGPRFAALRAGVKLLPHGDDNASIGRIRQWSADLSEGDPGFMPLRVRIHGTPSAADAEAVRRYSRSVQTGALKARYDALADEIDRVYQAQPLDQILSDWVSSNRLPTLSRDQLGAALNAWPEASAIDRLTITGGVLAALRDALEQIDTPSHRVEILDVSLRIEAEHFKAGTRVREQLDSFDRSQVLAVTAAAADAAYGTGLLNARLHNELLRTFTTLDVQQLPLSGYRAGLDYLALANGWAVQNLRRYFYPSMMTLAEIEPEAKLFIQDQLRGSPLLLYSQALDHLLRDAGQLAGIKHSVFGTVHGVGFNALNPGTASGVLHTQLPESLTDYRSDGIYLLPETVSDLPPIAGIITRGAGNPLSHVQLLARNLGIPNVSVSPDMAQLLSAHDGERVLMQVSPAGQVRIDQMGDRAAPTAQVQVVIRPDLDKLDLDVHVPLPLAQLRAADSGRTVGPKAAKLAELRKHYPEAVSRGVAIPFGMFRDVVLEQAHRSGTTLWEWMVAQYRHLDTLQPGSEQRKEATEAFRAELYTAILNTPLPDEFREALRQALMTEMGSLDVGVFVRSDTNVEDLAGFTGAGLNLTLPNVIGIDAVLEAIPRVWASPFTERAFAWRQAHMEAPEHVYTSVLLLESVGSDKSGVLVTADIDTGARDVLSVAVNEGLGGAVDGQAAESLRISADGETVTVLATATAPWRRVPDPAGGILKLPASGADTVMTPLEIKRLAAFAQELPQRFGPIEDDEGRLAPADVEFGFLDGQLRLFQIRPFLDNQMVQGSSALRDMDKGLDAGATTQVPLSGRPAR</sequence>
<dbReference type="AlphaFoldDB" id="A0A918XEI1"/>
<keyword evidence="11" id="KW-0067">ATP-binding</keyword>
<evidence type="ECO:0000256" key="6">
    <source>
        <dbReference type="ARBA" id="ARBA00021623"/>
    </source>
</evidence>
<keyword evidence="8" id="KW-0479">Metal-binding</keyword>
<comment type="catalytic activity">
    <reaction evidence="14">
        <text>pyruvate + ATP + H2O = phosphoenolpyruvate + AMP + phosphate + 2 H(+)</text>
        <dbReference type="Rhea" id="RHEA:11364"/>
        <dbReference type="ChEBI" id="CHEBI:15361"/>
        <dbReference type="ChEBI" id="CHEBI:15377"/>
        <dbReference type="ChEBI" id="CHEBI:15378"/>
        <dbReference type="ChEBI" id="CHEBI:30616"/>
        <dbReference type="ChEBI" id="CHEBI:43474"/>
        <dbReference type="ChEBI" id="CHEBI:58702"/>
        <dbReference type="ChEBI" id="CHEBI:456215"/>
        <dbReference type="EC" id="2.7.9.2"/>
    </reaction>
</comment>
<dbReference type="InterPro" id="IPR013815">
    <property type="entry name" value="ATP_grasp_subdomain_1"/>
</dbReference>
<dbReference type="PANTHER" id="PTHR43030:SF1">
    <property type="entry name" value="PHOSPHOENOLPYRUVATE SYNTHASE"/>
    <property type="match status" value="1"/>
</dbReference>
<feature type="domain" description="Pyruvate phosphate dikinase AMP/ATP-binding" evidence="16">
    <location>
        <begin position="612"/>
        <end position="926"/>
    </location>
</feature>
<evidence type="ECO:0000256" key="3">
    <source>
        <dbReference type="ARBA" id="ARBA00004742"/>
    </source>
</evidence>
<proteinExistence type="inferred from homology"/>
<dbReference type="PANTHER" id="PTHR43030">
    <property type="entry name" value="PHOSPHOENOLPYRUVATE SYNTHASE"/>
    <property type="match status" value="1"/>
</dbReference>